<sequence length="19" mass="2083">MSGWLVNDKGYCILGRAIS</sequence>
<dbReference type="Proteomes" id="UP000095283">
    <property type="component" value="Unplaced"/>
</dbReference>
<dbReference type="WBParaSite" id="Hba_00488">
    <property type="protein sequence ID" value="Hba_00488"/>
    <property type="gene ID" value="Hba_00488"/>
</dbReference>
<evidence type="ECO:0000313" key="2">
    <source>
        <dbReference type="WBParaSite" id="Hba_00488"/>
    </source>
</evidence>
<proteinExistence type="predicted"/>
<accession>A0A1I7W768</accession>
<protein>
    <submittedName>
        <fullName evidence="2">Uncharacterized protein</fullName>
    </submittedName>
</protein>
<evidence type="ECO:0000313" key="1">
    <source>
        <dbReference type="Proteomes" id="UP000095283"/>
    </source>
</evidence>
<organism evidence="1 2">
    <name type="scientific">Heterorhabditis bacteriophora</name>
    <name type="common">Entomopathogenic nematode worm</name>
    <dbReference type="NCBI Taxonomy" id="37862"/>
    <lineage>
        <taxon>Eukaryota</taxon>
        <taxon>Metazoa</taxon>
        <taxon>Ecdysozoa</taxon>
        <taxon>Nematoda</taxon>
        <taxon>Chromadorea</taxon>
        <taxon>Rhabditida</taxon>
        <taxon>Rhabditina</taxon>
        <taxon>Rhabditomorpha</taxon>
        <taxon>Strongyloidea</taxon>
        <taxon>Heterorhabditidae</taxon>
        <taxon>Heterorhabditis</taxon>
    </lineage>
</organism>
<reference evidence="2" key="1">
    <citation type="submission" date="2016-11" db="UniProtKB">
        <authorList>
            <consortium name="WormBaseParasite"/>
        </authorList>
    </citation>
    <scope>IDENTIFICATION</scope>
</reference>
<keyword evidence="1" id="KW-1185">Reference proteome</keyword>
<dbReference type="AlphaFoldDB" id="A0A1I7W768"/>
<name>A0A1I7W768_HETBA</name>